<keyword evidence="3" id="KW-1185">Reference proteome</keyword>
<name>A0A835DXA6_9POAL</name>
<feature type="compositionally biased region" description="Low complexity" evidence="1">
    <location>
        <begin position="137"/>
        <end position="154"/>
    </location>
</feature>
<dbReference type="EMBL" id="JACEFO010002629">
    <property type="protein sequence ID" value="KAF8653221.1"/>
    <property type="molecule type" value="Genomic_DNA"/>
</dbReference>
<proteinExistence type="predicted"/>
<feature type="region of interest" description="Disordered" evidence="1">
    <location>
        <begin position="88"/>
        <end position="165"/>
    </location>
</feature>
<sequence length="165" mass="16550">MGACATKPGDLKVKGEAPLVVEDAAATPVACEEKAKADVIVPAAAEADPADAGRRRSLSDLLKQEAETSDGEAEKAVTVEPATSAAVEAGATLGAQAPVHAVVETDQEGGTADHQPRDDPNGDVQVVVEEEKRVDPDSVQVAVSAADAAAAPSADETENADDASA</sequence>
<comment type="caution">
    <text evidence="2">The sequence shown here is derived from an EMBL/GenBank/DDBJ whole genome shotgun (WGS) entry which is preliminary data.</text>
</comment>
<dbReference type="OrthoDB" id="694082at2759"/>
<evidence type="ECO:0000256" key="1">
    <source>
        <dbReference type="SAM" id="MobiDB-lite"/>
    </source>
</evidence>
<dbReference type="Proteomes" id="UP000636709">
    <property type="component" value="Unassembled WGS sequence"/>
</dbReference>
<dbReference type="Gramene" id="Dexi1A01G0016420.1">
    <property type="protein sequence ID" value="Dexi1A01G0016420.1:cds"/>
    <property type="gene ID" value="Dexi1A01G0016420"/>
</dbReference>
<dbReference type="AlphaFoldDB" id="A0A835DXA6"/>
<gene>
    <name evidence="2" type="ORF">HU200_062676</name>
</gene>
<evidence type="ECO:0000313" key="2">
    <source>
        <dbReference type="EMBL" id="KAF8653221.1"/>
    </source>
</evidence>
<evidence type="ECO:0000313" key="3">
    <source>
        <dbReference type="Proteomes" id="UP000636709"/>
    </source>
</evidence>
<accession>A0A835DXA6</accession>
<reference evidence="2" key="1">
    <citation type="submission" date="2020-07" db="EMBL/GenBank/DDBJ databases">
        <title>Genome sequence and genetic diversity analysis of an under-domesticated orphan crop, white fonio (Digitaria exilis).</title>
        <authorList>
            <person name="Bennetzen J.L."/>
            <person name="Chen S."/>
            <person name="Ma X."/>
            <person name="Wang X."/>
            <person name="Yssel A.E.J."/>
            <person name="Chaluvadi S.R."/>
            <person name="Johnson M."/>
            <person name="Gangashetty P."/>
            <person name="Hamidou F."/>
            <person name="Sanogo M.D."/>
            <person name="Zwaenepoel A."/>
            <person name="Wallace J."/>
            <person name="Van De Peer Y."/>
            <person name="Van Deynze A."/>
        </authorList>
    </citation>
    <scope>NUCLEOTIDE SEQUENCE</scope>
    <source>
        <tissue evidence="2">Leaves</tissue>
    </source>
</reference>
<protein>
    <submittedName>
        <fullName evidence="2">Uncharacterized protein</fullName>
    </submittedName>
</protein>
<organism evidence="2 3">
    <name type="scientific">Digitaria exilis</name>
    <dbReference type="NCBI Taxonomy" id="1010633"/>
    <lineage>
        <taxon>Eukaryota</taxon>
        <taxon>Viridiplantae</taxon>
        <taxon>Streptophyta</taxon>
        <taxon>Embryophyta</taxon>
        <taxon>Tracheophyta</taxon>
        <taxon>Spermatophyta</taxon>
        <taxon>Magnoliopsida</taxon>
        <taxon>Liliopsida</taxon>
        <taxon>Poales</taxon>
        <taxon>Poaceae</taxon>
        <taxon>PACMAD clade</taxon>
        <taxon>Panicoideae</taxon>
        <taxon>Panicodae</taxon>
        <taxon>Paniceae</taxon>
        <taxon>Anthephorinae</taxon>
        <taxon>Digitaria</taxon>
    </lineage>
</organism>
<feature type="compositionally biased region" description="Acidic residues" evidence="1">
    <location>
        <begin position="155"/>
        <end position="165"/>
    </location>
</feature>